<dbReference type="SMART" id="SM01179">
    <property type="entry name" value="DUF862"/>
    <property type="match status" value="1"/>
</dbReference>
<dbReference type="PANTHER" id="PTHR12378">
    <property type="entry name" value="DESUMOYLATING ISOPEPTIDASE"/>
    <property type="match status" value="1"/>
</dbReference>
<dbReference type="PANTHER" id="PTHR12378:SF80">
    <property type="entry name" value="IP06716P-RELATED"/>
    <property type="match status" value="1"/>
</dbReference>
<evidence type="ECO:0000256" key="1">
    <source>
        <dbReference type="ARBA" id="ARBA00008140"/>
    </source>
</evidence>
<organism evidence="6 7">
    <name type="scientific">Cordyceps militaris</name>
    <name type="common">Caterpillar fungus</name>
    <name type="synonym">Clavaria militaris</name>
    <dbReference type="NCBI Taxonomy" id="73501"/>
    <lineage>
        <taxon>Eukaryota</taxon>
        <taxon>Fungi</taxon>
        <taxon>Dikarya</taxon>
        <taxon>Ascomycota</taxon>
        <taxon>Pezizomycotina</taxon>
        <taxon>Sordariomycetes</taxon>
        <taxon>Hypocreomycetidae</taxon>
        <taxon>Hypocreales</taxon>
        <taxon>Cordycipitaceae</taxon>
        <taxon>Cordyceps</taxon>
    </lineage>
</organism>
<dbReference type="AlphaFoldDB" id="A0A2H4ST54"/>
<dbReference type="EMBL" id="CP023326">
    <property type="protein sequence ID" value="ATY66278.1"/>
    <property type="molecule type" value="Genomic_DNA"/>
</dbReference>
<dbReference type="Pfam" id="PF05903">
    <property type="entry name" value="Peptidase_C97"/>
    <property type="match status" value="1"/>
</dbReference>
<evidence type="ECO:0000313" key="6">
    <source>
        <dbReference type="EMBL" id="ATY66278.1"/>
    </source>
</evidence>
<dbReference type="InterPro" id="IPR042266">
    <property type="entry name" value="PPPDE_sf"/>
</dbReference>
<dbReference type="GO" id="GO:0101005">
    <property type="term" value="F:deubiquitinase activity"/>
    <property type="evidence" value="ECO:0007669"/>
    <property type="project" value="TreeGrafter"/>
</dbReference>
<evidence type="ECO:0000256" key="4">
    <source>
        <dbReference type="SAM" id="MobiDB-lite"/>
    </source>
</evidence>
<proteinExistence type="inferred from homology"/>
<dbReference type="GO" id="GO:0006508">
    <property type="term" value="P:proteolysis"/>
    <property type="evidence" value="ECO:0007669"/>
    <property type="project" value="UniProtKB-KW"/>
</dbReference>
<dbReference type="VEuPathDB" id="FungiDB:CCM_00732"/>
<evidence type="ECO:0000259" key="5">
    <source>
        <dbReference type="PROSITE" id="PS51858"/>
    </source>
</evidence>
<reference evidence="6 7" key="1">
    <citation type="journal article" date="2017" name="BMC Genomics">
        <title>Chromosome level assembly and secondary metabolite potential of the parasitic fungus Cordyceps militaris.</title>
        <authorList>
            <person name="Kramer G.J."/>
            <person name="Nodwell J.R."/>
        </authorList>
    </citation>
    <scope>NUCLEOTIDE SEQUENCE [LARGE SCALE GENOMIC DNA]</scope>
    <source>
        <strain evidence="6 7">ATCC 34164</strain>
    </source>
</reference>
<feature type="compositionally biased region" description="Acidic residues" evidence="4">
    <location>
        <begin position="270"/>
        <end position="279"/>
    </location>
</feature>
<evidence type="ECO:0000256" key="3">
    <source>
        <dbReference type="ARBA" id="ARBA00022801"/>
    </source>
</evidence>
<dbReference type="OrthoDB" id="412286at2759"/>
<protein>
    <recommendedName>
        <fullName evidence="5">PPPDE domain-containing protein</fullName>
    </recommendedName>
</protein>
<dbReference type="Proteomes" id="UP000323067">
    <property type="component" value="Chromosome iii"/>
</dbReference>
<feature type="region of interest" description="Disordered" evidence="4">
    <location>
        <begin position="270"/>
        <end position="300"/>
    </location>
</feature>
<name>A0A2H4ST54_CORMI</name>
<keyword evidence="3" id="KW-0378">Hydrolase</keyword>
<dbReference type="GO" id="GO:0016579">
    <property type="term" value="P:protein deubiquitination"/>
    <property type="evidence" value="ECO:0007669"/>
    <property type="project" value="TreeGrafter"/>
</dbReference>
<dbReference type="PROSITE" id="PS51858">
    <property type="entry name" value="PPPDE"/>
    <property type="match status" value="1"/>
</dbReference>
<accession>A0A2H4ST54</accession>
<evidence type="ECO:0000313" key="7">
    <source>
        <dbReference type="Proteomes" id="UP000323067"/>
    </source>
</evidence>
<feature type="domain" description="PPPDE" evidence="5">
    <location>
        <begin position="115"/>
        <end position="257"/>
    </location>
</feature>
<keyword evidence="2" id="KW-0645">Protease</keyword>
<sequence length="300" mass="32781">MSKQRATLRPRACKSGIVGGDDRTTVVIIYSSILGTNLFHNPITRNIVDDAIQALGRLNYTLAITLHRATSIGGFNYSRPRIPTVPAGYVPTSPMSSTPRQSGGRHRSTLSLQKTEIIINVYDLLPAGRVSSMLWAFGTSFLHSGVVINGREYAYGGHNKRGISGVFWCKPRTPPPGGSFRCELLHGFTLATEDEINSTLQTASQVFLGPDHNLLNKNCNHFTAHICKALTGDPGPGWLNRAASVGKALPCLVPRDWLQAPDHTAVDGELFETDDESDDATERSTMLQKDKRASRRGTRL</sequence>
<comment type="similarity">
    <text evidence="1">Belongs to the DeSI family.</text>
</comment>
<evidence type="ECO:0000256" key="2">
    <source>
        <dbReference type="ARBA" id="ARBA00022670"/>
    </source>
</evidence>
<dbReference type="VEuPathDB" id="FungiDB:A9K55_001422"/>
<gene>
    <name evidence="6" type="ORF">A9K55_001422</name>
</gene>
<dbReference type="InterPro" id="IPR008580">
    <property type="entry name" value="PPPDE_dom"/>
</dbReference>
<dbReference type="Gene3D" id="3.90.1720.30">
    <property type="entry name" value="PPPDE domains"/>
    <property type="match status" value="1"/>
</dbReference>